<keyword evidence="6 11" id="KW-1133">Transmembrane helix</keyword>
<keyword evidence="2" id="KW-0813">Transport</keyword>
<keyword evidence="4" id="KW-1003">Cell membrane</keyword>
<feature type="transmembrane region" description="Helical" evidence="11">
    <location>
        <begin position="20"/>
        <end position="45"/>
    </location>
</feature>
<dbReference type="RefSeq" id="WP_160149070.1">
    <property type="nucleotide sequence ID" value="NZ_LNYK01000034.1"/>
</dbReference>
<dbReference type="GO" id="GO:0015386">
    <property type="term" value="F:potassium:proton antiporter activity"/>
    <property type="evidence" value="ECO:0007669"/>
    <property type="project" value="TreeGrafter"/>
</dbReference>
<dbReference type="AlphaFoldDB" id="A0A0W0VIA3"/>
<proteinExistence type="predicted"/>
<dbReference type="GO" id="GO:0098719">
    <property type="term" value="P:sodium ion import across plasma membrane"/>
    <property type="evidence" value="ECO:0007669"/>
    <property type="project" value="TreeGrafter"/>
</dbReference>
<evidence type="ECO:0000256" key="5">
    <source>
        <dbReference type="ARBA" id="ARBA00022692"/>
    </source>
</evidence>
<comment type="subcellular location">
    <subcellularLocation>
        <location evidence="1">Cell membrane</location>
        <topology evidence="1">Multi-pass membrane protein</topology>
    </subcellularLocation>
</comment>
<dbReference type="Gene3D" id="2.60.120.10">
    <property type="entry name" value="Jelly Rolls"/>
    <property type="match status" value="1"/>
</dbReference>
<dbReference type="Gene3D" id="6.10.140.1330">
    <property type="match status" value="1"/>
</dbReference>
<evidence type="ECO:0000259" key="12">
    <source>
        <dbReference type="PROSITE" id="PS50042"/>
    </source>
</evidence>
<keyword evidence="8" id="KW-0406">Ion transport</keyword>
<feature type="transmembrane region" description="Helical" evidence="11">
    <location>
        <begin position="216"/>
        <end position="238"/>
    </location>
</feature>
<organism evidence="13 14">
    <name type="scientific">Legionella londiniensis</name>
    <dbReference type="NCBI Taxonomy" id="45068"/>
    <lineage>
        <taxon>Bacteria</taxon>
        <taxon>Pseudomonadati</taxon>
        <taxon>Pseudomonadota</taxon>
        <taxon>Gammaproteobacteria</taxon>
        <taxon>Legionellales</taxon>
        <taxon>Legionellaceae</taxon>
        <taxon>Legionella</taxon>
    </lineage>
</organism>
<dbReference type="PATRIC" id="fig|45068.5.peg.2345"/>
<dbReference type="InterPro" id="IPR018488">
    <property type="entry name" value="cNMP-bd_CS"/>
</dbReference>
<evidence type="ECO:0000256" key="3">
    <source>
        <dbReference type="ARBA" id="ARBA00022449"/>
    </source>
</evidence>
<dbReference type="PANTHER" id="PTHR10110:SF86">
    <property type="entry name" value="SODIUM_HYDROGEN EXCHANGER 7"/>
    <property type="match status" value="1"/>
</dbReference>
<dbReference type="GO" id="GO:0051453">
    <property type="term" value="P:regulation of intracellular pH"/>
    <property type="evidence" value="ECO:0007669"/>
    <property type="project" value="TreeGrafter"/>
</dbReference>
<dbReference type="PROSITE" id="PS50042">
    <property type="entry name" value="CNMP_BINDING_3"/>
    <property type="match status" value="1"/>
</dbReference>
<dbReference type="InterPro" id="IPR014710">
    <property type="entry name" value="RmlC-like_jellyroll"/>
</dbReference>
<protein>
    <submittedName>
        <fullName evidence="13">Sodium/hydrogen exchanger</fullName>
    </submittedName>
</protein>
<evidence type="ECO:0000256" key="6">
    <source>
        <dbReference type="ARBA" id="ARBA00022989"/>
    </source>
</evidence>
<feature type="transmembrane region" description="Helical" evidence="11">
    <location>
        <begin position="258"/>
        <end position="285"/>
    </location>
</feature>
<feature type="transmembrane region" description="Helical" evidence="11">
    <location>
        <begin position="190"/>
        <end position="210"/>
    </location>
</feature>
<dbReference type="Pfam" id="PF00999">
    <property type="entry name" value="Na_H_Exchanger"/>
    <property type="match status" value="1"/>
</dbReference>
<comment type="caution">
    <text evidence="13">The sequence shown here is derived from an EMBL/GenBank/DDBJ whole genome shotgun (WGS) entry which is preliminary data.</text>
</comment>
<feature type="transmembrane region" description="Helical" evidence="11">
    <location>
        <begin position="119"/>
        <end position="138"/>
    </location>
</feature>
<dbReference type="InterPro" id="IPR000595">
    <property type="entry name" value="cNMP-bd_dom"/>
</dbReference>
<dbReference type="STRING" id="45068.Llon_2154"/>
<feature type="transmembrane region" description="Helical" evidence="11">
    <location>
        <begin position="332"/>
        <end position="356"/>
    </location>
</feature>
<feature type="transmembrane region" description="Helical" evidence="11">
    <location>
        <begin position="90"/>
        <end position="107"/>
    </location>
</feature>
<feature type="transmembrane region" description="Helical" evidence="11">
    <location>
        <begin position="52"/>
        <end position="70"/>
    </location>
</feature>
<evidence type="ECO:0000256" key="2">
    <source>
        <dbReference type="ARBA" id="ARBA00022448"/>
    </source>
</evidence>
<dbReference type="InterPro" id="IPR006153">
    <property type="entry name" value="Cation/H_exchanger_TM"/>
</dbReference>
<evidence type="ECO:0000313" key="13">
    <source>
        <dbReference type="EMBL" id="KTD19574.1"/>
    </source>
</evidence>
<evidence type="ECO:0000256" key="1">
    <source>
        <dbReference type="ARBA" id="ARBA00004651"/>
    </source>
</evidence>
<evidence type="ECO:0000313" key="14">
    <source>
        <dbReference type="Proteomes" id="UP000054997"/>
    </source>
</evidence>
<reference evidence="13 14" key="1">
    <citation type="submission" date="2015-11" db="EMBL/GenBank/DDBJ databases">
        <title>Genomic analysis of 38 Legionella species identifies large and diverse effector repertoires.</title>
        <authorList>
            <person name="Burstein D."/>
            <person name="Amaro F."/>
            <person name="Zusman T."/>
            <person name="Lifshitz Z."/>
            <person name="Cohen O."/>
            <person name="Gilbert J.A."/>
            <person name="Pupko T."/>
            <person name="Shuman H.A."/>
            <person name="Segal G."/>
        </authorList>
    </citation>
    <scope>NUCLEOTIDE SEQUENCE [LARGE SCALE GENOMIC DNA]</scope>
    <source>
        <strain evidence="13 14">ATCC 49505</strain>
    </source>
</reference>
<dbReference type="InterPro" id="IPR018422">
    <property type="entry name" value="Cation/H_exchanger_CPA1"/>
</dbReference>
<feature type="transmembrane region" description="Helical" evidence="11">
    <location>
        <begin position="401"/>
        <end position="421"/>
    </location>
</feature>
<gene>
    <name evidence="13" type="ORF">Llon_2154</name>
</gene>
<keyword evidence="7" id="KW-0915">Sodium</keyword>
<dbReference type="GO" id="GO:0005886">
    <property type="term" value="C:plasma membrane"/>
    <property type="evidence" value="ECO:0007669"/>
    <property type="project" value="UniProtKB-SubCell"/>
</dbReference>
<feature type="transmembrane region" description="Helical" evidence="11">
    <location>
        <begin position="144"/>
        <end position="169"/>
    </location>
</feature>
<name>A0A0W0VIA3_9GAMM</name>
<dbReference type="PANTHER" id="PTHR10110">
    <property type="entry name" value="SODIUM/HYDROGEN EXCHANGER"/>
    <property type="match status" value="1"/>
</dbReference>
<dbReference type="Pfam" id="PF00027">
    <property type="entry name" value="cNMP_binding"/>
    <property type="match status" value="1"/>
</dbReference>
<evidence type="ECO:0000256" key="7">
    <source>
        <dbReference type="ARBA" id="ARBA00023053"/>
    </source>
</evidence>
<keyword evidence="10" id="KW-0739">Sodium transport</keyword>
<dbReference type="PROSITE" id="PS00888">
    <property type="entry name" value="CNMP_BINDING_1"/>
    <property type="match status" value="1"/>
</dbReference>
<dbReference type="CDD" id="cd00038">
    <property type="entry name" value="CAP_ED"/>
    <property type="match status" value="1"/>
</dbReference>
<keyword evidence="5 11" id="KW-0812">Transmembrane</keyword>
<keyword evidence="14" id="KW-1185">Reference proteome</keyword>
<evidence type="ECO:0000256" key="8">
    <source>
        <dbReference type="ARBA" id="ARBA00023065"/>
    </source>
</evidence>
<feature type="transmembrane region" description="Helical" evidence="11">
    <location>
        <begin position="376"/>
        <end position="394"/>
    </location>
</feature>
<dbReference type="GO" id="GO:0015385">
    <property type="term" value="F:sodium:proton antiporter activity"/>
    <property type="evidence" value="ECO:0007669"/>
    <property type="project" value="InterPro"/>
</dbReference>
<sequence>MSTLPNQIRYKKLTAGKCSLAPHILPPVVELVTATVILITIAAIVKSISTRLNWPFTIVLVAVGLALGHLQRFGAPWLEFVGMYQLRPEFILYICLPTLLFESAYHLDSRQLKRNLFQILLLAIPGVLLSTLLMGLIIAQFTSIGLIIALLLGAILSATDPVAVISLFQSLGAPKRLTVLVEGESLFNDATSLVVAKILLVLAAAGSLGWETISHGILDFVVEFIGGLLFGWAFAYLVGMLLGRLRSLPQIEISLTTILAYASFIIAEQILHLSGVLAVVAAGLTMGNWGQAKISPQVGRYLENFWGFAAYLVNAIIFLLVGLSIDLSRPLLILAELGVVILAMLISRAVVIYGLIPLSRHLPLSAAVNWRYQTVMFWGGLRGAVSLAIVLGLTNIPEQPLLIDLVAGAVLFTLFVQGLSIERLIQWLGLTKIPLVDQLMKLDAQIITQKEAIKRLAQLKKEGLLSTRLANEFMHRNITELKSTEQALLELQRQKLDRKKQEQFILSHLIVAEIKALHHWFALSFISENAYRNLLDTLRTQLDAIRYGGDLGAVSKILKAPSWREKFVIRFIEPHSFAQKLAAHLRANRIAREYQEIWALFEGTKVMLNYLREMETNFKFDVELVKEMQAQIATWQHATRQQLEQMAGDFPDIILGLQQQLNERVVLQSEIEIIKEEARAGRLPEGVAKEIIRQKEEQLDAIQQRPVPRLNLDPHELLHHVYLFKSLSKEEFDVIFHKFRSYAVPIGHEIITQGASGSSMFFIARGIVRVFVEEDSKIRQLATLMAGDFIGEMAMLTGGKRSATCRAATPCVIYELKQTDYQAITEKYPHISAKIIQTAEKRRAEMG</sequence>
<evidence type="ECO:0000256" key="11">
    <source>
        <dbReference type="SAM" id="Phobius"/>
    </source>
</evidence>
<evidence type="ECO:0000256" key="4">
    <source>
        <dbReference type="ARBA" id="ARBA00022475"/>
    </source>
</evidence>
<keyword evidence="3" id="KW-0050">Antiport</keyword>
<dbReference type="EMBL" id="LNYK01000034">
    <property type="protein sequence ID" value="KTD19574.1"/>
    <property type="molecule type" value="Genomic_DNA"/>
</dbReference>
<evidence type="ECO:0000256" key="10">
    <source>
        <dbReference type="ARBA" id="ARBA00023201"/>
    </source>
</evidence>
<evidence type="ECO:0000256" key="9">
    <source>
        <dbReference type="ARBA" id="ARBA00023136"/>
    </source>
</evidence>
<feature type="domain" description="Cyclic nucleotide-binding" evidence="12">
    <location>
        <begin position="723"/>
        <end position="842"/>
    </location>
</feature>
<feature type="transmembrane region" description="Helical" evidence="11">
    <location>
        <begin position="305"/>
        <end position="325"/>
    </location>
</feature>
<dbReference type="SUPFAM" id="SSF51206">
    <property type="entry name" value="cAMP-binding domain-like"/>
    <property type="match status" value="1"/>
</dbReference>
<dbReference type="Proteomes" id="UP000054997">
    <property type="component" value="Unassembled WGS sequence"/>
</dbReference>
<keyword evidence="9 11" id="KW-0472">Membrane</keyword>
<dbReference type="InterPro" id="IPR018490">
    <property type="entry name" value="cNMP-bd_dom_sf"/>
</dbReference>
<dbReference type="SMART" id="SM00100">
    <property type="entry name" value="cNMP"/>
    <property type="match status" value="1"/>
</dbReference>
<accession>A0A0W0VIA3</accession>